<accession>A0A5D3G2J3</accession>
<dbReference type="SUPFAM" id="SSF117396">
    <property type="entry name" value="TM1631-like"/>
    <property type="match status" value="1"/>
</dbReference>
<evidence type="ECO:0000313" key="2">
    <source>
        <dbReference type="EMBL" id="TYK55723.1"/>
    </source>
</evidence>
<dbReference type="AlphaFoldDB" id="A0A5D3G2J3"/>
<organism evidence="1 3">
    <name type="scientific">Pseudomonas synxantha</name>
    <dbReference type="NCBI Taxonomy" id="47883"/>
    <lineage>
        <taxon>Bacteria</taxon>
        <taxon>Pseudomonadati</taxon>
        <taxon>Pseudomonadota</taxon>
        <taxon>Gammaproteobacteria</taxon>
        <taxon>Pseudomonadales</taxon>
        <taxon>Pseudomonadaceae</taxon>
        <taxon>Pseudomonas</taxon>
    </lineage>
</organism>
<dbReference type="InterPro" id="IPR036520">
    <property type="entry name" value="UPF0759_sf"/>
</dbReference>
<sequence>MAAIHIGISGWRYTPWRGDFYPDGLTQKRELQFASRAVSSIEINGSFYALQTPKRYAQWYADTPEGFMFSVKAPRYVTHILRLREVHKPMANFFASGVLELKEKLGPILWQFPPSFKFDAALFEAFLADLPTNTQQAAALARQHEPRLNGKASMKAYGKKPLRHAVEIRHMSFAVPEFVQLLDKYGVALVVADTAGKWPYIEDVTANFMYLRLHGDKQLYASGYTDEALKRWGDRIERWAHGKQPADAHLVAPQRKPRVRKQRDVFCFFDNDIKVRAPFDARQLLQRFGLDKHLLTAPGQLPEPGVLP</sequence>
<name>A0A5D3G2J3_9PSED</name>
<proteinExistence type="predicted"/>
<dbReference type="EMBL" id="VSRO01000011">
    <property type="protein sequence ID" value="TYK55723.1"/>
    <property type="molecule type" value="Genomic_DNA"/>
</dbReference>
<dbReference type="Gene3D" id="3.20.20.410">
    <property type="entry name" value="Protein of unknown function UPF0759"/>
    <property type="match status" value="1"/>
</dbReference>
<dbReference type="InterPro" id="IPR002763">
    <property type="entry name" value="DUF72"/>
</dbReference>
<dbReference type="Pfam" id="PF01904">
    <property type="entry name" value="DUF72"/>
    <property type="match status" value="1"/>
</dbReference>
<dbReference type="PANTHER" id="PTHR30348">
    <property type="entry name" value="UNCHARACTERIZED PROTEIN YECE"/>
    <property type="match status" value="1"/>
</dbReference>
<dbReference type="EMBL" id="VSRO01000021">
    <property type="protein sequence ID" value="TYK54348.1"/>
    <property type="molecule type" value="Genomic_DNA"/>
</dbReference>
<comment type="caution">
    <text evidence="1">The sequence shown here is derived from an EMBL/GenBank/DDBJ whole genome shotgun (WGS) entry which is preliminary data.</text>
</comment>
<reference evidence="1 3" key="2">
    <citation type="submission" date="2019-08" db="EMBL/GenBank/DDBJ databases">
        <authorList>
            <person name="Brilhante M."/>
            <person name="Perreten V."/>
        </authorList>
    </citation>
    <scope>NUCLEOTIDE SEQUENCE [LARGE SCALE GENOMIC DNA]</scope>
    <source>
        <strain evidence="1 3">MCP106</strain>
    </source>
</reference>
<reference evidence="1 3" key="1">
    <citation type="submission" date="2019-08" db="EMBL/GenBank/DDBJ databases">
        <title>Subclass B2 metallo-beta lactamase from Pseudomonas synxantha.</title>
        <authorList>
            <person name="Poirel L."/>
            <person name="Palmieri M."/>
            <person name="Masseron A."/>
            <person name="Perreten V."/>
            <person name="Nordman P."/>
        </authorList>
    </citation>
    <scope>NUCLEOTIDE SEQUENCE [LARGE SCALE GENOMIC DNA]</scope>
    <source>
        <strain evidence="1 3">MCP106</strain>
    </source>
</reference>
<dbReference type="RefSeq" id="WP_148853983.1">
    <property type="nucleotide sequence ID" value="NZ_VSRO01000011.1"/>
</dbReference>
<evidence type="ECO:0000313" key="1">
    <source>
        <dbReference type="EMBL" id="TYK54348.1"/>
    </source>
</evidence>
<dbReference type="Proteomes" id="UP000324029">
    <property type="component" value="Unassembled WGS sequence"/>
</dbReference>
<evidence type="ECO:0000313" key="3">
    <source>
        <dbReference type="Proteomes" id="UP000324029"/>
    </source>
</evidence>
<gene>
    <name evidence="2" type="ORF">FXO26_21300</name>
    <name evidence="1" type="ORF">FXO26_28075</name>
</gene>
<dbReference type="PANTHER" id="PTHR30348:SF4">
    <property type="entry name" value="DUF72 DOMAIN-CONTAINING PROTEIN"/>
    <property type="match status" value="1"/>
</dbReference>
<protein>
    <submittedName>
        <fullName evidence="1">DUF72 domain-containing protein</fullName>
    </submittedName>
</protein>